<evidence type="ECO:0000256" key="8">
    <source>
        <dbReference type="SAM" id="Phobius"/>
    </source>
</evidence>
<evidence type="ECO:0000256" key="2">
    <source>
        <dbReference type="ARBA" id="ARBA00022448"/>
    </source>
</evidence>
<dbReference type="PANTHER" id="PTHR42718:SF43">
    <property type="entry name" value="LINCOMYCIN RESISTANCE PROTEIN LMRB"/>
    <property type="match status" value="1"/>
</dbReference>
<dbReference type="Pfam" id="PF07690">
    <property type="entry name" value="MFS_1"/>
    <property type="match status" value="1"/>
</dbReference>
<feature type="compositionally biased region" description="Polar residues" evidence="7">
    <location>
        <begin position="14"/>
        <end position="23"/>
    </location>
</feature>
<evidence type="ECO:0000259" key="9">
    <source>
        <dbReference type="PROSITE" id="PS50850"/>
    </source>
</evidence>
<dbReference type="AlphaFoldDB" id="A0A087BJ84"/>
<feature type="transmembrane region" description="Helical" evidence="8">
    <location>
        <begin position="321"/>
        <end position="343"/>
    </location>
</feature>
<dbReference type="InterPro" id="IPR036259">
    <property type="entry name" value="MFS_trans_sf"/>
</dbReference>
<evidence type="ECO:0000256" key="3">
    <source>
        <dbReference type="ARBA" id="ARBA00022475"/>
    </source>
</evidence>
<accession>A0A087BJ84</accession>
<sequence>MTQQRETRRDGQRIDQSTGTPVNGQAGGQVSGRDSGQAGKQSDNHANSHANSHADNGYMSEGKLIIVVVALAILTFLGILSETSLNIAYSTLMGEFAISADVVQWLTTGYLLLLSVAIPTSPFMVRTFSTKGLFIAAVALFSTGTVVGALAVNFPMLLAARLVMALGTGVSLPLLTNIILEKAPFDKRGMMLGLVSLVTCAAPAIGPVFGGLVMEFLNWHWIFCAMIPFLVISLVLGIATIPDIRHGEKGYLSAPSLLLIALGLTGIIVAASFFAQWNGDWRFWTVLIGAIAVLGVFAAVQLRMEHPLIEVRTFAHSGFTLGMLILLMSSGGVLGVNFLLPILLQRGLGHTSMTAALILLPGAVIGAISAPMIGGALRNHFPPKFIACGFVGVAIMDVAMMFGSAREWTVAIAYALFMAASGFVLVPDQTHALNQLPARMNADGSAVMNTVQQLAGAIGTAVASTLIAEFAGANTAAGMAQSDAYVAGFSTSMWLFLGMAVCGEILALLMFRYSVRRAMPEEA</sequence>
<feature type="transmembrane region" description="Helical" evidence="8">
    <location>
        <begin position="251"/>
        <end position="275"/>
    </location>
</feature>
<dbReference type="Gene3D" id="1.20.1250.20">
    <property type="entry name" value="MFS general substrate transporter like domains"/>
    <property type="match status" value="1"/>
</dbReference>
<feature type="transmembrane region" description="Helical" evidence="8">
    <location>
        <begin position="158"/>
        <end position="180"/>
    </location>
</feature>
<evidence type="ECO:0000313" key="10">
    <source>
        <dbReference type="EMBL" id="KFI71084.1"/>
    </source>
</evidence>
<feature type="transmembrane region" description="Helical" evidence="8">
    <location>
        <begin position="454"/>
        <end position="473"/>
    </location>
</feature>
<dbReference type="RefSeq" id="WP_234356133.1">
    <property type="nucleotide sequence ID" value="NZ_CAMGZS010000016.1"/>
</dbReference>
<feature type="transmembrane region" description="Helical" evidence="8">
    <location>
        <begin position="408"/>
        <end position="426"/>
    </location>
</feature>
<dbReference type="InterPro" id="IPR011701">
    <property type="entry name" value="MFS"/>
</dbReference>
<keyword evidence="11" id="KW-1185">Reference proteome</keyword>
<feature type="transmembrane region" description="Helical" evidence="8">
    <location>
        <begin position="281"/>
        <end position="300"/>
    </location>
</feature>
<feature type="transmembrane region" description="Helical" evidence="8">
    <location>
        <begin position="355"/>
        <end position="373"/>
    </location>
</feature>
<evidence type="ECO:0000256" key="6">
    <source>
        <dbReference type="ARBA" id="ARBA00023136"/>
    </source>
</evidence>
<feature type="transmembrane region" description="Helical" evidence="8">
    <location>
        <begin position="192"/>
        <end position="213"/>
    </location>
</feature>
<proteinExistence type="predicted"/>
<name>A0A087BJ84_9BIFI</name>
<dbReference type="EMBL" id="JGZC01000004">
    <property type="protein sequence ID" value="KFI71084.1"/>
    <property type="molecule type" value="Genomic_DNA"/>
</dbReference>
<evidence type="ECO:0000256" key="1">
    <source>
        <dbReference type="ARBA" id="ARBA00004651"/>
    </source>
</evidence>
<feature type="transmembrane region" description="Helical" evidence="8">
    <location>
        <begin position="102"/>
        <end position="120"/>
    </location>
</feature>
<feature type="transmembrane region" description="Helical" evidence="8">
    <location>
        <begin position="385"/>
        <end position="402"/>
    </location>
</feature>
<reference evidence="10 11" key="1">
    <citation type="submission" date="2014-03" db="EMBL/GenBank/DDBJ databases">
        <title>Genomics of Bifidobacteria.</title>
        <authorList>
            <person name="Ventura M."/>
            <person name="Milani C."/>
            <person name="Lugli G.A."/>
        </authorList>
    </citation>
    <scope>NUCLEOTIDE SEQUENCE [LARGE SCALE GENOMIC DNA]</scope>
    <source>
        <strain evidence="10 11">LMG 11341</strain>
    </source>
</reference>
<feature type="transmembrane region" description="Helical" evidence="8">
    <location>
        <begin position="493"/>
        <end position="511"/>
    </location>
</feature>
<keyword evidence="3" id="KW-1003">Cell membrane</keyword>
<keyword evidence="2" id="KW-0813">Transport</keyword>
<keyword evidence="5 8" id="KW-1133">Transmembrane helix</keyword>
<dbReference type="PRINTS" id="PR01036">
    <property type="entry name" value="TCRTETB"/>
</dbReference>
<feature type="domain" description="Major facilitator superfamily (MFS) profile" evidence="9">
    <location>
        <begin position="67"/>
        <end position="515"/>
    </location>
</feature>
<dbReference type="GO" id="GO:0005886">
    <property type="term" value="C:plasma membrane"/>
    <property type="evidence" value="ECO:0007669"/>
    <property type="project" value="UniProtKB-SubCell"/>
</dbReference>
<evidence type="ECO:0000313" key="11">
    <source>
        <dbReference type="Proteomes" id="UP000029060"/>
    </source>
</evidence>
<dbReference type="InterPro" id="IPR004638">
    <property type="entry name" value="EmrB-like"/>
</dbReference>
<dbReference type="GO" id="GO:0022857">
    <property type="term" value="F:transmembrane transporter activity"/>
    <property type="evidence" value="ECO:0007669"/>
    <property type="project" value="InterPro"/>
</dbReference>
<feature type="transmembrane region" description="Helical" evidence="8">
    <location>
        <begin position="219"/>
        <end position="239"/>
    </location>
</feature>
<comment type="caution">
    <text evidence="10">The sequence shown here is derived from an EMBL/GenBank/DDBJ whole genome shotgun (WGS) entry which is preliminary data.</text>
</comment>
<feature type="compositionally biased region" description="Polar residues" evidence="7">
    <location>
        <begin position="32"/>
        <end position="53"/>
    </location>
</feature>
<dbReference type="SUPFAM" id="SSF103473">
    <property type="entry name" value="MFS general substrate transporter"/>
    <property type="match status" value="1"/>
</dbReference>
<dbReference type="Proteomes" id="UP000029060">
    <property type="component" value="Unassembled WGS sequence"/>
</dbReference>
<evidence type="ECO:0000256" key="5">
    <source>
        <dbReference type="ARBA" id="ARBA00022989"/>
    </source>
</evidence>
<feature type="transmembrane region" description="Helical" evidence="8">
    <location>
        <begin position="132"/>
        <end position="152"/>
    </location>
</feature>
<keyword evidence="6 8" id="KW-0472">Membrane</keyword>
<feature type="region of interest" description="Disordered" evidence="7">
    <location>
        <begin position="1"/>
        <end position="53"/>
    </location>
</feature>
<dbReference type="PANTHER" id="PTHR42718">
    <property type="entry name" value="MAJOR FACILITATOR SUPERFAMILY MULTIDRUG TRANSPORTER MFSC"/>
    <property type="match status" value="1"/>
</dbReference>
<feature type="compositionally biased region" description="Basic and acidic residues" evidence="7">
    <location>
        <begin position="1"/>
        <end position="13"/>
    </location>
</feature>
<organism evidence="10 11">
    <name type="scientific">Bifidobacterium merycicum</name>
    <dbReference type="NCBI Taxonomy" id="78345"/>
    <lineage>
        <taxon>Bacteria</taxon>
        <taxon>Bacillati</taxon>
        <taxon>Actinomycetota</taxon>
        <taxon>Actinomycetes</taxon>
        <taxon>Bifidobacteriales</taxon>
        <taxon>Bifidobacteriaceae</taxon>
        <taxon>Bifidobacterium</taxon>
    </lineage>
</organism>
<evidence type="ECO:0000256" key="7">
    <source>
        <dbReference type="SAM" id="MobiDB-lite"/>
    </source>
</evidence>
<dbReference type="STRING" id="78345.BMERY_1256"/>
<keyword evidence="4 8" id="KW-0812">Transmembrane</keyword>
<comment type="subcellular location">
    <subcellularLocation>
        <location evidence="1">Cell membrane</location>
        <topology evidence="1">Multi-pass membrane protein</topology>
    </subcellularLocation>
</comment>
<dbReference type="Gene3D" id="1.20.1720.10">
    <property type="entry name" value="Multidrug resistance protein D"/>
    <property type="match status" value="1"/>
</dbReference>
<feature type="transmembrane region" description="Helical" evidence="8">
    <location>
        <begin position="64"/>
        <end position="82"/>
    </location>
</feature>
<gene>
    <name evidence="10" type="ORF">BMERY_1256</name>
</gene>
<dbReference type="NCBIfam" id="TIGR00711">
    <property type="entry name" value="efflux_EmrB"/>
    <property type="match status" value="1"/>
</dbReference>
<dbReference type="PROSITE" id="PS50850">
    <property type="entry name" value="MFS"/>
    <property type="match status" value="1"/>
</dbReference>
<dbReference type="eggNOG" id="COG0477">
    <property type="taxonomic scope" value="Bacteria"/>
</dbReference>
<protein>
    <submittedName>
        <fullName evidence="10">Efflux transporter, drug-export protein</fullName>
    </submittedName>
</protein>
<dbReference type="InterPro" id="IPR020846">
    <property type="entry name" value="MFS_dom"/>
</dbReference>
<evidence type="ECO:0000256" key="4">
    <source>
        <dbReference type="ARBA" id="ARBA00022692"/>
    </source>
</evidence>